<comment type="caution">
    <text evidence="1">The sequence shown here is derived from an EMBL/GenBank/DDBJ whole genome shotgun (WGS) entry which is preliminary data.</text>
</comment>
<dbReference type="Proteomes" id="UP000599523">
    <property type="component" value="Unassembled WGS sequence"/>
</dbReference>
<protein>
    <recommendedName>
        <fullName evidence="3">Restriction endonuclease</fullName>
    </recommendedName>
</protein>
<reference evidence="1" key="1">
    <citation type="submission" date="2019-12" db="EMBL/GenBank/DDBJ databases">
        <title>Comparative genomics gives insights into the taxonomy of the Azoarcus-Aromatoleum group and reveals separate origins of nif in the plant-associated Azoarcus and non-plant-associated Aromatoleum sub-groups.</title>
        <authorList>
            <person name="Lafos M."/>
            <person name="Maluk M."/>
            <person name="Batista M."/>
            <person name="Junghare M."/>
            <person name="Carmona M."/>
            <person name="Faoro H."/>
            <person name="Cruz L.M."/>
            <person name="Battistoni F."/>
            <person name="De Souza E."/>
            <person name="Pedrosa F."/>
            <person name="Chen W.-M."/>
            <person name="Poole P.S."/>
            <person name="Dixon R.A."/>
            <person name="James E.K."/>
        </authorList>
    </citation>
    <scope>NUCLEOTIDE SEQUENCE</scope>
    <source>
        <strain evidence="1">NSC3</strain>
    </source>
</reference>
<proteinExistence type="predicted"/>
<evidence type="ECO:0000313" key="2">
    <source>
        <dbReference type="Proteomes" id="UP000599523"/>
    </source>
</evidence>
<dbReference type="AlphaFoldDB" id="A0A972FMU2"/>
<accession>A0A972FMU2</accession>
<gene>
    <name evidence="1" type="ORF">GPA21_19515</name>
</gene>
<organism evidence="1 2">
    <name type="scientific">Azoarcus taiwanensis</name>
    <dbReference type="NCBI Taxonomy" id="666964"/>
    <lineage>
        <taxon>Bacteria</taxon>
        <taxon>Pseudomonadati</taxon>
        <taxon>Pseudomonadota</taxon>
        <taxon>Betaproteobacteria</taxon>
        <taxon>Rhodocyclales</taxon>
        <taxon>Zoogloeaceae</taxon>
        <taxon>Azoarcus</taxon>
    </lineage>
</organism>
<name>A0A972FMU2_9RHOO</name>
<dbReference type="EMBL" id="WTVM01000215">
    <property type="protein sequence ID" value="NMG05131.1"/>
    <property type="molecule type" value="Genomic_DNA"/>
</dbReference>
<evidence type="ECO:0008006" key="3">
    <source>
        <dbReference type="Google" id="ProtNLM"/>
    </source>
</evidence>
<sequence length="318" mass="35645">MSDMREYVPFLAKETLVAAVHEATGIPVARAQAIIEFLTFRGKGGQEFWTQPLVSTGDPSKLYPVFGAVAAPPNLRFALERWMAQLKVKLNERGPAFEEYLRASLIEAVETSPMLSQVAKVIPRDYTFRCADKSFVQIDAVFCVGSQVFVVEVKCILEPTESTSIGTHRVAIEQAVEQAKTRVKLIDEHRDEFIEDMKQFGWRLPPEFHVYPLVAVSTVAHVGVSWDGVPVVDELVLSRFFAGSYERVGLNPGDFKVVQRTYHPFYTDAAEAEANAALYFEQPPQLQQYSEGLQLRKMPMYAVSEDDWGGLVADFVQG</sequence>
<keyword evidence="2" id="KW-1185">Reference proteome</keyword>
<evidence type="ECO:0000313" key="1">
    <source>
        <dbReference type="EMBL" id="NMG05131.1"/>
    </source>
</evidence>